<evidence type="ECO:0000256" key="1">
    <source>
        <dbReference type="SAM" id="MobiDB-lite"/>
    </source>
</evidence>
<evidence type="ECO:0000313" key="2">
    <source>
        <dbReference type="EMBL" id="CAG8818213.1"/>
    </source>
</evidence>
<feature type="region of interest" description="Disordered" evidence="1">
    <location>
        <begin position="94"/>
        <end position="119"/>
    </location>
</feature>
<gene>
    <name evidence="2" type="ORF">GMARGA_LOCUS27001</name>
</gene>
<proteinExistence type="predicted"/>
<feature type="region of interest" description="Disordered" evidence="1">
    <location>
        <begin position="1"/>
        <end position="35"/>
    </location>
</feature>
<organism evidence="2 3">
    <name type="scientific">Gigaspora margarita</name>
    <dbReference type="NCBI Taxonomy" id="4874"/>
    <lineage>
        <taxon>Eukaryota</taxon>
        <taxon>Fungi</taxon>
        <taxon>Fungi incertae sedis</taxon>
        <taxon>Mucoromycota</taxon>
        <taxon>Glomeromycotina</taxon>
        <taxon>Glomeromycetes</taxon>
        <taxon>Diversisporales</taxon>
        <taxon>Gigasporaceae</taxon>
        <taxon>Gigaspora</taxon>
    </lineage>
</organism>
<feature type="compositionally biased region" description="Basic and acidic residues" evidence="1">
    <location>
        <begin position="1"/>
        <end position="23"/>
    </location>
</feature>
<feature type="non-terminal residue" evidence="2">
    <location>
        <position position="1"/>
    </location>
</feature>
<reference evidence="2 3" key="1">
    <citation type="submission" date="2021-06" db="EMBL/GenBank/DDBJ databases">
        <authorList>
            <person name="Kallberg Y."/>
            <person name="Tangrot J."/>
            <person name="Rosling A."/>
        </authorList>
    </citation>
    <scope>NUCLEOTIDE SEQUENCE [LARGE SCALE GENOMIC DNA]</scope>
    <source>
        <strain evidence="2 3">120-4 pot B 10/14</strain>
    </source>
</reference>
<protein>
    <submittedName>
        <fullName evidence="2">18065_t:CDS:1</fullName>
    </submittedName>
</protein>
<sequence>EIRETKLEKKKDEIEPDYMKPEMHTQYPKKNENAPLTSTKPEILLQISARLIQFLLLNITQNMGSKIVNIDTTNQKETTMIMVINNEQAIFPSTTSSSTIEQESHDKLTKDASFSNQSN</sequence>
<evidence type="ECO:0000313" key="3">
    <source>
        <dbReference type="Proteomes" id="UP000789901"/>
    </source>
</evidence>
<dbReference type="EMBL" id="CAJVQB010032354">
    <property type="protein sequence ID" value="CAG8818213.1"/>
    <property type="molecule type" value="Genomic_DNA"/>
</dbReference>
<accession>A0ABN7W6E7</accession>
<dbReference type="Proteomes" id="UP000789901">
    <property type="component" value="Unassembled WGS sequence"/>
</dbReference>
<comment type="caution">
    <text evidence="2">The sequence shown here is derived from an EMBL/GenBank/DDBJ whole genome shotgun (WGS) entry which is preliminary data.</text>
</comment>
<keyword evidence="3" id="KW-1185">Reference proteome</keyword>
<name>A0ABN7W6E7_GIGMA</name>